<feature type="compositionally biased region" description="Basic and acidic residues" evidence="1">
    <location>
        <begin position="17"/>
        <end position="31"/>
    </location>
</feature>
<evidence type="ECO:0000313" key="3">
    <source>
        <dbReference type="Proteomes" id="UP000237000"/>
    </source>
</evidence>
<protein>
    <submittedName>
        <fullName evidence="2">Uncharacterized protein</fullName>
    </submittedName>
</protein>
<gene>
    <name evidence="2" type="ORF">TorRG33x02_292780</name>
</gene>
<accession>A0A2P5CA04</accession>
<name>A0A2P5CA04_TREOI</name>
<dbReference type="EMBL" id="JXTC01000393">
    <property type="protein sequence ID" value="PON57824.1"/>
    <property type="molecule type" value="Genomic_DNA"/>
</dbReference>
<dbReference type="AlphaFoldDB" id="A0A2P5CA04"/>
<evidence type="ECO:0000313" key="2">
    <source>
        <dbReference type="EMBL" id="PON57824.1"/>
    </source>
</evidence>
<comment type="caution">
    <text evidence="2">The sequence shown here is derived from an EMBL/GenBank/DDBJ whole genome shotgun (WGS) entry which is preliminary data.</text>
</comment>
<keyword evidence="3" id="KW-1185">Reference proteome</keyword>
<proteinExistence type="predicted"/>
<dbReference type="InParanoid" id="A0A2P5CA04"/>
<reference evidence="3" key="1">
    <citation type="submission" date="2016-06" db="EMBL/GenBank/DDBJ databases">
        <title>Parallel loss of symbiosis genes in relatives of nitrogen-fixing non-legume Parasponia.</title>
        <authorList>
            <person name="Van Velzen R."/>
            <person name="Holmer R."/>
            <person name="Bu F."/>
            <person name="Rutten L."/>
            <person name="Van Zeijl A."/>
            <person name="Liu W."/>
            <person name="Santuari L."/>
            <person name="Cao Q."/>
            <person name="Sharma T."/>
            <person name="Shen D."/>
            <person name="Roswanjaya Y."/>
            <person name="Wardhani T."/>
            <person name="Kalhor M.S."/>
            <person name="Jansen J."/>
            <person name="Van den Hoogen J."/>
            <person name="Gungor B."/>
            <person name="Hartog M."/>
            <person name="Hontelez J."/>
            <person name="Verver J."/>
            <person name="Yang W.-C."/>
            <person name="Schijlen E."/>
            <person name="Repin R."/>
            <person name="Schilthuizen M."/>
            <person name="Schranz E."/>
            <person name="Heidstra R."/>
            <person name="Miyata K."/>
            <person name="Fedorova E."/>
            <person name="Kohlen W."/>
            <person name="Bisseling T."/>
            <person name="Smit S."/>
            <person name="Geurts R."/>
        </authorList>
    </citation>
    <scope>NUCLEOTIDE SEQUENCE [LARGE SCALE GENOMIC DNA]</scope>
    <source>
        <strain evidence="3">cv. RG33-2</strain>
    </source>
</reference>
<feature type="region of interest" description="Disordered" evidence="1">
    <location>
        <begin position="1"/>
        <end position="31"/>
    </location>
</feature>
<evidence type="ECO:0000256" key="1">
    <source>
        <dbReference type="SAM" id="MobiDB-lite"/>
    </source>
</evidence>
<organism evidence="2 3">
    <name type="scientific">Trema orientale</name>
    <name type="common">Charcoal tree</name>
    <name type="synonym">Celtis orientalis</name>
    <dbReference type="NCBI Taxonomy" id="63057"/>
    <lineage>
        <taxon>Eukaryota</taxon>
        <taxon>Viridiplantae</taxon>
        <taxon>Streptophyta</taxon>
        <taxon>Embryophyta</taxon>
        <taxon>Tracheophyta</taxon>
        <taxon>Spermatophyta</taxon>
        <taxon>Magnoliopsida</taxon>
        <taxon>eudicotyledons</taxon>
        <taxon>Gunneridae</taxon>
        <taxon>Pentapetalae</taxon>
        <taxon>rosids</taxon>
        <taxon>fabids</taxon>
        <taxon>Rosales</taxon>
        <taxon>Cannabaceae</taxon>
        <taxon>Trema</taxon>
    </lineage>
</organism>
<feature type="compositionally biased region" description="Basic residues" evidence="1">
    <location>
        <begin position="1"/>
        <end position="11"/>
    </location>
</feature>
<dbReference type="Proteomes" id="UP000237000">
    <property type="component" value="Unassembled WGS sequence"/>
</dbReference>
<sequence>MDERGRKRKRGGVSEGVKGERYRETRDGEEE</sequence>